<proteinExistence type="predicted"/>
<organism evidence="2 3">
    <name type="scientific">Daphnia pulex</name>
    <name type="common">Water flea</name>
    <dbReference type="NCBI Taxonomy" id="6669"/>
    <lineage>
        <taxon>Eukaryota</taxon>
        <taxon>Metazoa</taxon>
        <taxon>Ecdysozoa</taxon>
        <taxon>Arthropoda</taxon>
        <taxon>Crustacea</taxon>
        <taxon>Branchiopoda</taxon>
        <taxon>Diplostraca</taxon>
        <taxon>Cladocera</taxon>
        <taxon>Anomopoda</taxon>
        <taxon>Daphniidae</taxon>
        <taxon>Daphnia</taxon>
    </lineage>
</organism>
<sequence length="206" mass="23226">MAKRSPRLAIANNSLADGGALASHTRHSVYLPGAAGQASQVNRWVGAGLSRLSIRRRRQLEKDSPRSLAQGPQNNKHRRREKKEKVRHSIAVFFAYGGDGGGRILYSDGGLRRRNSDRHLIPKDTGDRQTKIENGPKYERYLNVIPSWLSCWMMILFPTRISRLAIIINWGWDWETFLVFPSFEFILIGPSSPEPLIGWSCGGQTT</sequence>
<dbReference type="InParanoid" id="E9FT56"/>
<evidence type="ECO:0000313" key="3">
    <source>
        <dbReference type="Proteomes" id="UP000000305"/>
    </source>
</evidence>
<dbReference type="HOGENOM" id="CLU_1333125_0_0_1"/>
<evidence type="ECO:0000256" key="1">
    <source>
        <dbReference type="SAM" id="MobiDB-lite"/>
    </source>
</evidence>
<accession>E9FT56</accession>
<keyword evidence="3" id="KW-1185">Reference proteome</keyword>
<reference evidence="2 3" key="1">
    <citation type="journal article" date="2011" name="Science">
        <title>The ecoresponsive genome of Daphnia pulex.</title>
        <authorList>
            <person name="Colbourne J.K."/>
            <person name="Pfrender M.E."/>
            <person name="Gilbert D."/>
            <person name="Thomas W.K."/>
            <person name="Tucker A."/>
            <person name="Oakley T.H."/>
            <person name="Tokishita S."/>
            <person name="Aerts A."/>
            <person name="Arnold G.J."/>
            <person name="Basu M.K."/>
            <person name="Bauer D.J."/>
            <person name="Caceres C.E."/>
            <person name="Carmel L."/>
            <person name="Casola C."/>
            <person name="Choi J.H."/>
            <person name="Detter J.C."/>
            <person name="Dong Q."/>
            <person name="Dusheyko S."/>
            <person name="Eads B.D."/>
            <person name="Frohlich T."/>
            <person name="Geiler-Samerotte K.A."/>
            <person name="Gerlach D."/>
            <person name="Hatcher P."/>
            <person name="Jogdeo S."/>
            <person name="Krijgsveld J."/>
            <person name="Kriventseva E.V."/>
            <person name="Kultz D."/>
            <person name="Laforsch C."/>
            <person name="Lindquist E."/>
            <person name="Lopez J."/>
            <person name="Manak J.R."/>
            <person name="Muller J."/>
            <person name="Pangilinan J."/>
            <person name="Patwardhan R.P."/>
            <person name="Pitluck S."/>
            <person name="Pritham E.J."/>
            <person name="Rechtsteiner A."/>
            <person name="Rho M."/>
            <person name="Rogozin I.B."/>
            <person name="Sakarya O."/>
            <person name="Salamov A."/>
            <person name="Schaack S."/>
            <person name="Shapiro H."/>
            <person name="Shiga Y."/>
            <person name="Skalitzky C."/>
            <person name="Smith Z."/>
            <person name="Souvorov A."/>
            <person name="Sung W."/>
            <person name="Tang Z."/>
            <person name="Tsuchiya D."/>
            <person name="Tu H."/>
            <person name="Vos H."/>
            <person name="Wang M."/>
            <person name="Wolf Y.I."/>
            <person name="Yamagata H."/>
            <person name="Yamada T."/>
            <person name="Ye Y."/>
            <person name="Shaw J.R."/>
            <person name="Andrews J."/>
            <person name="Crease T.J."/>
            <person name="Tang H."/>
            <person name="Lucas S.M."/>
            <person name="Robertson H.M."/>
            <person name="Bork P."/>
            <person name="Koonin E.V."/>
            <person name="Zdobnov E.M."/>
            <person name="Grigoriev I.V."/>
            <person name="Lynch M."/>
            <person name="Boore J.L."/>
        </authorList>
    </citation>
    <scope>NUCLEOTIDE SEQUENCE [LARGE SCALE GENOMIC DNA]</scope>
</reference>
<gene>
    <name evidence="2" type="ORF">DAPPUDRAFT_94818</name>
</gene>
<dbReference type="Proteomes" id="UP000000305">
    <property type="component" value="Unassembled WGS sequence"/>
</dbReference>
<feature type="region of interest" description="Disordered" evidence="1">
    <location>
        <begin position="59"/>
        <end position="85"/>
    </location>
</feature>
<dbReference type="AlphaFoldDB" id="E9FT56"/>
<protein>
    <submittedName>
        <fullName evidence="2">Uncharacterized protein</fullName>
    </submittedName>
</protein>
<feature type="compositionally biased region" description="Basic residues" evidence="1">
    <location>
        <begin position="75"/>
        <end position="85"/>
    </location>
</feature>
<dbReference type="EMBL" id="GL732524">
    <property type="protein sequence ID" value="EFX89314.1"/>
    <property type="molecule type" value="Genomic_DNA"/>
</dbReference>
<name>E9FT56_DAPPU</name>
<dbReference type="KEGG" id="dpx:DAPPUDRAFT_94818"/>
<evidence type="ECO:0000313" key="2">
    <source>
        <dbReference type="EMBL" id="EFX89314.1"/>
    </source>
</evidence>